<dbReference type="GO" id="GO:0008484">
    <property type="term" value="F:sulfuric ester hydrolase activity"/>
    <property type="evidence" value="ECO:0007669"/>
    <property type="project" value="TreeGrafter"/>
</dbReference>
<dbReference type="PANTHER" id="PTHR45953">
    <property type="entry name" value="IDURONATE 2-SULFATASE"/>
    <property type="match status" value="1"/>
</dbReference>
<gene>
    <name evidence="5" type="ORF">V5E97_02020</name>
</gene>
<evidence type="ECO:0000259" key="4">
    <source>
        <dbReference type="Pfam" id="PF00884"/>
    </source>
</evidence>
<dbReference type="CDD" id="cd16155">
    <property type="entry name" value="sulfatase_like"/>
    <property type="match status" value="1"/>
</dbReference>
<dbReference type="GO" id="GO:0046872">
    <property type="term" value="F:metal ion binding"/>
    <property type="evidence" value="ECO:0007669"/>
    <property type="project" value="UniProtKB-KW"/>
</dbReference>
<dbReference type="Pfam" id="PF00884">
    <property type="entry name" value="Sulfatase"/>
    <property type="match status" value="1"/>
</dbReference>
<accession>A0AAU7CHI1</accession>
<evidence type="ECO:0000256" key="3">
    <source>
        <dbReference type="ARBA" id="ARBA00022801"/>
    </source>
</evidence>
<comment type="similarity">
    <text evidence="1">Belongs to the sulfatase family.</text>
</comment>
<dbReference type="Gene3D" id="3.40.720.10">
    <property type="entry name" value="Alkaline Phosphatase, subunit A"/>
    <property type="match status" value="1"/>
</dbReference>
<evidence type="ECO:0000256" key="1">
    <source>
        <dbReference type="ARBA" id="ARBA00008779"/>
    </source>
</evidence>
<organism evidence="5">
    <name type="scientific">Singulisphaera sp. Ch08</name>
    <dbReference type="NCBI Taxonomy" id="3120278"/>
    <lineage>
        <taxon>Bacteria</taxon>
        <taxon>Pseudomonadati</taxon>
        <taxon>Planctomycetota</taxon>
        <taxon>Planctomycetia</taxon>
        <taxon>Isosphaerales</taxon>
        <taxon>Isosphaeraceae</taxon>
        <taxon>Singulisphaera</taxon>
    </lineage>
</organism>
<feature type="domain" description="Sulfatase N-terminal" evidence="4">
    <location>
        <begin position="31"/>
        <end position="333"/>
    </location>
</feature>
<dbReference type="RefSeq" id="WP_406697618.1">
    <property type="nucleotide sequence ID" value="NZ_CP155447.1"/>
</dbReference>
<evidence type="ECO:0000256" key="2">
    <source>
        <dbReference type="ARBA" id="ARBA00022723"/>
    </source>
</evidence>
<dbReference type="InterPro" id="IPR000917">
    <property type="entry name" value="Sulfatase_N"/>
</dbReference>
<reference evidence="5" key="1">
    <citation type="submission" date="2024-05" db="EMBL/GenBank/DDBJ databases">
        <title>Planctomycetes of the genus Singulisphaera possess chitinolytic capabilities.</title>
        <authorList>
            <person name="Ivanova A."/>
        </authorList>
    </citation>
    <scope>NUCLEOTIDE SEQUENCE</scope>
    <source>
        <strain evidence="5">Ch08T</strain>
    </source>
</reference>
<dbReference type="InterPro" id="IPR017850">
    <property type="entry name" value="Alkaline_phosphatase_core_sf"/>
</dbReference>
<proteinExistence type="inferred from homology"/>
<evidence type="ECO:0000313" key="5">
    <source>
        <dbReference type="EMBL" id="XBH04819.1"/>
    </source>
</evidence>
<dbReference type="EMBL" id="CP155447">
    <property type="protein sequence ID" value="XBH04819.1"/>
    <property type="molecule type" value="Genomic_DNA"/>
</dbReference>
<keyword evidence="3 5" id="KW-0378">Hydrolase</keyword>
<keyword evidence="2" id="KW-0479">Metal-binding</keyword>
<dbReference type="AlphaFoldDB" id="A0AAU7CHI1"/>
<dbReference type="PROSITE" id="PS00523">
    <property type="entry name" value="SULFATASE_1"/>
    <property type="match status" value="1"/>
</dbReference>
<dbReference type="SUPFAM" id="SSF53649">
    <property type="entry name" value="Alkaline phosphatase-like"/>
    <property type="match status" value="1"/>
</dbReference>
<dbReference type="PANTHER" id="PTHR45953:SF1">
    <property type="entry name" value="IDURONATE 2-SULFATASE"/>
    <property type="match status" value="1"/>
</dbReference>
<protein>
    <submittedName>
        <fullName evidence="5">Sulfatase-like hydrolase/transferase</fullName>
    </submittedName>
</protein>
<dbReference type="InterPro" id="IPR024607">
    <property type="entry name" value="Sulfatase_CS"/>
</dbReference>
<name>A0AAU7CHI1_9BACT</name>
<sequence length="437" mass="47696">MIAPQLVVHALTLTTLLALGPWAVAGPPARPNVLFVVTDDQRADTIRALGNAEIETPVQDALVGRGFVFSNAYCQGSMSPAVCAPSRTMILTGKSLFRIPAPNARAYDGPTLGGTFAANGYDTLCVTKPGNSFRVGHDQFSKLVPIPHSGASTSRKCADAVIEWVGTRNGDQPWFVYLAPSMPHDPRTAPPETQAKYDPAKITLSKNFMPRHPFDNGELKIRDEMLSPFPRTQDEMRRHLAEYYACITDLDHHVGRVIEALNTAGRWDNTVVVFTSDHGLAVGGRHGLMGKQNLYEHVKPPLVLAGPGIPTGRSASLVYLYDLFPTLCELTGVPVPTGLDGRSLAPVIKGEKSGVRDTLFLAYRDVQRAARDDRWKLIWYPKVDQVQLFDLSTDPDELTNLAGNPAHAKERERLSSLLSGWQRDVADVAPAPPLKAP</sequence>
<dbReference type="GO" id="GO:0005737">
    <property type="term" value="C:cytoplasm"/>
    <property type="evidence" value="ECO:0007669"/>
    <property type="project" value="TreeGrafter"/>
</dbReference>